<reference evidence="1" key="1">
    <citation type="submission" date="2020-08" db="EMBL/GenBank/DDBJ databases">
        <title>Genome public.</title>
        <authorList>
            <person name="Liu C."/>
            <person name="Sun Q."/>
        </authorList>
    </citation>
    <scope>NUCLEOTIDE SEQUENCE</scope>
    <source>
        <strain evidence="1">NSJ-40</strain>
    </source>
</reference>
<keyword evidence="2" id="KW-1185">Reference proteome</keyword>
<proteinExistence type="predicted"/>
<dbReference type="RefSeq" id="WP_249318757.1">
    <property type="nucleotide sequence ID" value="NZ_JACRSN010000006.1"/>
</dbReference>
<accession>A0A926HSH3</accession>
<dbReference type="Proteomes" id="UP000651482">
    <property type="component" value="Unassembled WGS sequence"/>
</dbReference>
<sequence length="126" mass="14554">MTLQEILAACDRMKPNACPEQEKRRWLSELDGRIYRELLACHEGAPETFSGYDMQTAGGTELLVPDRYAELYLYYLSAQIDFVNAEFVRYNNAAALYNTAYEAFANAYHREHRPLQTHTLKRGGLR</sequence>
<evidence type="ECO:0000313" key="1">
    <source>
        <dbReference type="EMBL" id="MBC8533391.1"/>
    </source>
</evidence>
<dbReference type="AlphaFoldDB" id="A0A926HSH3"/>
<dbReference type="EMBL" id="JACRSN010000006">
    <property type="protein sequence ID" value="MBC8533391.1"/>
    <property type="molecule type" value="Genomic_DNA"/>
</dbReference>
<comment type="caution">
    <text evidence="1">The sequence shown here is derived from an EMBL/GenBank/DDBJ whole genome shotgun (WGS) entry which is preliminary data.</text>
</comment>
<evidence type="ECO:0000313" key="2">
    <source>
        <dbReference type="Proteomes" id="UP000651482"/>
    </source>
</evidence>
<protein>
    <submittedName>
        <fullName evidence="1">Uncharacterized protein</fullName>
    </submittedName>
</protein>
<organism evidence="1 2">
    <name type="scientific">Yeguia hominis</name>
    <dbReference type="NCBI Taxonomy" id="2763662"/>
    <lineage>
        <taxon>Bacteria</taxon>
        <taxon>Bacillati</taxon>
        <taxon>Bacillota</taxon>
        <taxon>Clostridia</taxon>
        <taxon>Eubacteriales</taxon>
        <taxon>Yeguiaceae</taxon>
        <taxon>Yeguia</taxon>
    </lineage>
</organism>
<gene>
    <name evidence="1" type="ORF">IAG03_05095</name>
</gene>
<name>A0A926HSH3_9FIRM</name>